<dbReference type="AlphaFoldDB" id="A0ABD0P4B0"/>
<accession>A0ABD0P4B0</accession>
<feature type="compositionally biased region" description="Low complexity" evidence="1">
    <location>
        <begin position="120"/>
        <end position="129"/>
    </location>
</feature>
<evidence type="ECO:0000313" key="2">
    <source>
        <dbReference type="EMBL" id="KAL0168431.1"/>
    </source>
</evidence>
<sequence>MDAFTHPEYLLLLLEQGDRSLKGHRFPGFLEITSFTNYLDDTLCSFHNASFNTACRALSSEDGPREDFAAFVEWILARNRSEPERETVPESSQERASVPRGSSKSLEAHKCPPSSPLLPPSLLSSGSPSAHPQPTLSPPSVQWAHRGYTSLHRLHPLSPPPASESRTPPQL</sequence>
<dbReference type="EMBL" id="JAMKFB020000018">
    <property type="protein sequence ID" value="KAL0168431.1"/>
    <property type="molecule type" value="Genomic_DNA"/>
</dbReference>
<organism evidence="2 3">
    <name type="scientific">Cirrhinus mrigala</name>
    <name type="common">Mrigala</name>
    <dbReference type="NCBI Taxonomy" id="683832"/>
    <lineage>
        <taxon>Eukaryota</taxon>
        <taxon>Metazoa</taxon>
        <taxon>Chordata</taxon>
        <taxon>Craniata</taxon>
        <taxon>Vertebrata</taxon>
        <taxon>Euteleostomi</taxon>
        <taxon>Actinopterygii</taxon>
        <taxon>Neopterygii</taxon>
        <taxon>Teleostei</taxon>
        <taxon>Ostariophysi</taxon>
        <taxon>Cypriniformes</taxon>
        <taxon>Cyprinidae</taxon>
        <taxon>Labeoninae</taxon>
        <taxon>Labeonini</taxon>
        <taxon>Cirrhinus</taxon>
    </lineage>
</organism>
<keyword evidence="3" id="KW-1185">Reference proteome</keyword>
<protein>
    <submittedName>
        <fullName evidence="2">Uncharacterized protein</fullName>
    </submittedName>
</protein>
<feature type="region of interest" description="Disordered" evidence="1">
    <location>
        <begin position="81"/>
        <end position="171"/>
    </location>
</feature>
<comment type="caution">
    <text evidence="2">The sequence shown here is derived from an EMBL/GenBank/DDBJ whole genome shotgun (WGS) entry which is preliminary data.</text>
</comment>
<dbReference type="Proteomes" id="UP001529510">
    <property type="component" value="Unassembled WGS sequence"/>
</dbReference>
<evidence type="ECO:0000256" key="1">
    <source>
        <dbReference type="SAM" id="MobiDB-lite"/>
    </source>
</evidence>
<feature type="compositionally biased region" description="Polar residues" evidence="1">
    <location>
        <begin position="89"/>
        <end position="105"/>
    </location>
</feature>
<evidence type="ECO:0000313" key="3">
    <source>
        <dbReference type="Proteomes" id="UP001529510"/>
    </source>
</evidence>
<feature type="compositionally biased region" description="Polar residues" evidence="1">
    <location>
        <begin position="130"/>
        <end position="140"/>
    </location>
</feature>
<reference evidence="2 3" key="1">
    <citation type="submission" date="2024-05" db="EMBL/GenBank/DDBJ databases">
        <title>Genome sequencing and assembly of Indian major carp, Cirrhinus mrigala (Hamilton, 1822).</title>
        <authorList>
            <person name="Mohindra V."/>
            <person name="Chowdhury L.M."/>
            <person name="Lal K."/>
            <person name="Jena J.K."/>
        </authorList>
    </citation>
    <scope>NUCLEOTIDE SEQUENCE [LARGE SCALE GENOMIC DNA]</scope>
    <source>
        <strain evidence="2">CM1030</strain>
        <tissue evidence="2">Blood</tissue>
    </source>
</reference>
<gene>
    <name evidence="2" type="ORF">M9458_036653</name>
</gene>
<feature type="non-terminal residue" evidence="2">
    <location>
        <position position="171"/>
    </location>
</feature>
<name>A0ABD0P4B0_CIRMR</name>
<proteinExistence type="predicted"/>